<name>A0ABN0YI41_9ACTN</name>
<sequence length="64" mass="6949">MLRRLCTARETKLQLAASVARSLLTAKESKITLKVGFRPSKAGKARRSGGNGPDPARGDRERRG</sequence>
<accession>A0ABN0YI41</accession>
<evidence type="ECO:0000256" key="1">
    <source>
        <dbReference type="SAM" id="MobiDB-lite"/>
    </source>
</evidence>
<reference evidence="2 3" key="1">
    <citation type="journal article" date="2019" name="Int. J. Syst. Evol. Microbiol.">
        <title>The Global Catalogue of Microorganisms (GCM) 10K type strain sequencing project: providing services to taxonomists for standard genome sequencing and annotation.</title>
        <authorList>
            <consortium name="The Broad Institute Genomics Platform"/>
            <consortium name="The Broad Institute Genome Sequencing Center for Infectious Disease"/>
            <person name="Wu L."/>
            <person name="Ma J."/>
        </authorList>
    </citation>
    <scope>NUCLEOTIDE SEQUENCE [LARGE SCALE GENOMIC DNA]</scope>
    <source>
        <strain evidence="2 3">JCM 4788</strain>
    </source>
</reference>
<dbReference type="Proteomes" id="UP001500879">
    <property type="component" value="Unassembled WGS sequence"/>
</dbReference>
<keyword evidence="3" id="KW-1185">Reference proteome</keyword>
<comment type="caution">
    <text evidence="2">The sequence shown here is derived from an EMBL/GenBank/DDBJ whole genome shotgun (WGS) entry which is preliminary data.</text>
</comment>
<protein>
    <submittedName>
        <fullName evidence="2">Uncharacterized protein</fullName>
    </submittedName>
</protein>
<proteinExistence type="predicted"/>
<gene>
    <name evidence="2" type="ORF">GCM10010357_16760</name>
</gene>
<organism evidence="2 3">
    <name type="scientific">Streptomyces luteireticuli</name>
    <dbReference type="NCBI Taxonomy" id="173858"/>
    <lineage>
        <taxon>Bacteria</taxon>
        <taxon>Bacillati</taxon>
        <taxon>Actinomycetota</taxon>
        <taxon>Actinomycetes</taxon>
        <taxon>Kitasatosporales</taxon>
        <taxon>Streptomycetaceae</taxon>
        <taxon>Streptomyces</taxon>
    </lineage>
</organism>
<dbReference type="EMBL" id="BAAABX010000016">
    <property type="protein sequence ID" value="GAA0396316.1"/>
    <property type="molecule type" value="Genomic_DNA"/>
</dbReference>
<evidence type="ECO:0000313" key="3">
    <source>
        <dbReference type="Proteomes" id="UP001500879"/>
    </source>
</evidence>
<feature type="region of interest" description="Disordered" evidence="1">
    <location>
        <begin position="35"/>
        <end position="64"/>
    </location>
</feature>
<evidence type="ECO:0000313" key="2">
    <source>
        <dbReference type="EMBL" id="GAA0396316.1"/>
    </source>
</evidence>